<dbReference type="PANTHER" id="PTHR42870:SF1">
    <property type="entry name" value="NON-SPECIFIC LIPID-TRANSFER PROTEIN-LIKE 2"/>
    <property type="match status" value="1"/>
</dbReference>
<dbReference type="AlphaFoldDB" id="A0A1N6CTM7"/>
<dbReference type="PANTHER" id="PTHR42870">
    <property type="entry name" value="ACETYL-COA C-ACETYLTRANSFERASE"/>
    <property type="match status" value="1"/>
</dbReference>
<dbReference type="SUPFAM" id="SSF53901">
    <property type="entry name" value="Thiolase-like"/>
    <property type="match status" value="1"/>
</dbReference>
<sequence length="388" mass="40994">MRSYIIGTGGHTRFGKLEASLEALIGEVAIEALVSAQMEAKDIDAIYIGNFNSGMCDQEFPASLVLNALPDMRFKPTTRVENACASGSAALHQAINLIEGGLARNVLVIGAEKMTDADAARIGKGLLGASYQPETQHQQAGFAGVFADVASQYFEVNGDQTEALARIAAKNHANGVHNPYAQLQKDVGVAFCRSVSEKNPIVAGPLKRTDCSPVSDGAAAVVISNQDVANAASQKVRFLARTQVTDFMPMRQRNPLVFDGVTRAWKNVLSDANITLDSLSFAEVHDCFTIAELMIYESMGLTPFGQGATAINEGWVMKDGRLPVNPSGGLKAKGHPVGATGVSMHVMAARQLLNAAGGCQIDDAHTGAVFNMGGLAVANYASLLQRVD</sequence>
<feature type="domain" description="Thiolase C-terminal" evidence="2">
    <location>
        <begin position="248"/>
        <end position="386"/>
    </location>
</feature>
<evidence type="ECO:0000259" key="1">
    <source>
        <dbReference type="Pfam" id="PF00108"/>
    </source>
</evidence>
<proteinExistence type="predicted"/>
<dbReference type="InterPro" id="IPR002155">
    <property type="entry name" value="Thiolase"/>
</dbReference>
<accession>A0A1N6CTM7</accession>
<protein>
    <submittedName>
        <fullName evidence="3">Acetyl-CoA C-acetyltransferase</fullName>
    </submittedName>
</protein>
<evidence type="ECO:0000313" key="3">
    <source>
        <dbReference type="EMBL" id="SIN67661.1"/>
    </source>
</evidence>
<dbReference type="RefSeq" id="WP_054645366.1">
    <property type="nucleotide sequence ID" value="NZ_BJOI01000095.1"/>
</dbReference>
<dbReference type="InterPro" id="IPR020616">
    <property type="entry name" value="Thiolase_N"/>
</dbReference>
<dbReference type="CDD" id="cd00829">
    <property type="entry name" value="SCP-x_thiolase"/>
    <property type="match status" value="1"/>
</dbReference>
<keyword evidence="3" id="KW-0808">Transferase</keyword>
<dbReference type="GeneID" id="97278388"/>
<evidence type="ECO:0000259" key="2">
    <source>
        <dbReference type="Pfam" id="PF22691"/>
    </source>
</evidence>
<dbReference type="Gene3D" id="3.40.47.10">
    <property type="match status" value="1"/>
</dbReference>
<dbReference type="NCBIfam" id="NF005704">
    <property type="entry name" value="PRK07516.1"/>
    <property type="match status" value="1"/>
</dbReference>
<dbReference type="EMBL" id="FSQX01000001">
    <property type="protein sequence ID" value="SIN67661.1"/>
    <property type="molecule type" value="Genomic_DNA"/>
</dbReference>
<dbReference type="InterPro" id="IPR055140">
    <property type="entry name" value="Thiolase_C_2"/>
</dbReference>
<dbReference type="Proteomes" id="UP000185024">
    <property type="component" value="Unassembled WGS sequence"/>
</dbReference>
<dbReference type="GO" id="GO:0003988">
    <property type="term" value="F:acetyl-CoA C-acyltransferase activity"/>
    <property type="evidence" value="ECO:0007669"/>
    <property type="project" value="UniProtKB-ARBA"/>
</dbReference>
<dbReference type="PIRSF" id="PIRSF000429">
    <property type="entry name" value="Ac-CoA_Ac_transf"/>
    <property type="match status" value="1"/>
</dbReference>
<organism evidence="3 4">
    <name type="scientific">Vreelandella aquamarina</name>
    <dbReference type="NCBI Taxonomy" id="77097"/>
    <lineage>
        <taxon>Bacteria</taxon>
        <taxon>Pseudomonadati</taxon>
        <taxon>Pseudomonadota</taxon>
        <taxon>Gammaproteobacteria</taxon>
        <taxon>Oceanospirillales</taxon>
        <taxon>Halomonadaceae</taxon>
        <taxon>Vreelandella</taxon>
    </lineage>
</organism>
<name>A0A1N6CTM7_9GAMM</name>
<dbReference type="Pfam" id="PF22691">
    <property type="entry name" value="Thiolase_C_1"/>
    <property type="match status" value="1"/>
</dbReference>
<dbReference type="Pfam" id="PF00108">
    <property type="entry name" value="Thiolase_N"/>
    <property type="match status" value="1"/>
</dbReference>
<gene>
    <name evidence="3" type="ORF">SAMN05878438_2242</name>
</gene>
<evidence type="ECO:0000313" key="4">
    <source>
        <dbReference type="Proteomes" id="UP000185024"/>
    </source>
</evidence>
<feature type="domain" description="Thiolase N-terminal" evidence="1">
    <location>
        <begin position="11"/>
        <end position="226"/>
    </location>
</feature>
<dbReference type="InterPro" id="IPR016039">
    <property type="entry name" value="Thiolase-like"/>
</dbReference>
<reference evidence="3 4" key="1">
    <citation type="submission" date="2016-11" db="EMBL/GenBank/DDBJ databases">
        <authorList>
            <person name="Jaros S."/>
            <person name="Januszkiewicz K."/>
            <person name="Wedrychowicz H."/>
        </authorList>
    </citation>
    <scope>NUCLEOTIDE SEQUENCE [LARGE SCALE GENOMIC DNA]</scope>
    <source>
        <strain evidence="3 4">ACAM 239</strain>
    </source>
</reference>